<dbReference type="Proteomes" id="UP000035037">
    <property type="component" value="Unassembled WGS sequence"/>
</dbReference>
<name>A0A0G8AV86_9SYNE</name>
<comment type="caution">
    <text evidence="2">The sequence shown here is derived from an EMBL/GenBank/DDBJ whole genome shotgun (WGS) entry which is preliminary data.</text>
</comment>
<evidence type="ECO:0000256" key="1">
    <source>
        <dbReference type="SAM" id="MobiDB-lite"/>
    </source>
</evidence>
<evidence type="ECO:0000313" key="3">
    <source>
        <dbReference type="Proteomes" id="UP000035037"/>
    </source>
</evidence>
<reference evidence="2 3" key="1">
    <citation type="submission" date="2015-02" db="EMBL/GenBank/DDBJ databases">
        <authorList>
            <person name="Slaby B."/>
            <person name="Hentschel U."/>
        </authorList>
    </citation>
    <scope>NUCLEOTIDE SEQUENCE [LARGE SCALE GENOMIC DNA]</scope>
    <source>
        <strain evidence="2">15L</strain>
    </source>
</reference>
<organism evidence="2 3">
    <name type="scientific">Candidatus Synechococcus spongiarum 15L</name>
    <dbReference type="NCBI Taxonomy" id="1608419"/>
    <lineage>
        <taxon>Bacteria</taxon>
        <taxon>Bacillati</taxon>
        <taxon>Cyanobacteriota</taxon>
        <taxon>Cyanophyceae</taxon>
        <taxon>Synechococcales</taxon>
        <taxon>Synechococcaceae</taxon>
        <taxon>Synechococcus</taxon>
    </lineage>
</organism>
<dbReference type="EMBL" id="JYFQ01000107">
    <property type="protein sequence ID" value="KKZ12532.1"/>
    <property type="molecule type" value="Genomic_DNA"/>
</dbReference>
<protein>
    <submittedName>
        <fullName evidence="2">Uncharacterized protein</fullName>
    </submittedName>
</protein>
<dbReference type="AlphaFoldDB" id="A0A0G8AV86"/>
<dbReference type="PATRIC" id="fig|1608419.3.peg.100"/>
<gene>
    <name evidence="2" type="ORF">TQ37_05450</name>
</gene>
<feature type="compositionally biased region" description="Polar residues" evidence="1">
    <location>
        <begin position="79"/>
        <end position="96"/>
    </location>
</feature>
<feature type="region of interest" description="Disordered" evidence="1">
    <location>
        <begin position="76"/>
        <end position="96"/>
    </location>
</feature>
<evidence type="ECO:0000313" key="2">
    <source>
        <dbReference type="EMBL" id="KKZ12532.1"/>
    </source>
</evidence>
<sequence>MGFMGALDQSENGLLILSRSFFLVKRSSPFLPIQAGPGGKREFRGALVLFEVPKGDDSDRIRTVLTDQGAASCIHPDGTVTSQSSTAGGCTNAPSG</sequence>
<accession>A0A0G8AV86</accession>
<reference evidence="2 3" key="2">
    <citation type="submission" date="2015-05" db="EMBL/GenBank/DDBJ databases">
        <title>Lifestyle Evolution in Cyanobacterial Symbionts of Sponges.</title>
        <authorList>
            <person name="Burgsdorf I."/>
            <person name="Slaby B.M."/>
            <person name="Handley K.M."/>
            <person name="Haber M."/>
            <person name="Blom J."/>
            <person name="Marshall C.W."/>
            <person name="Gilbert J.A."/>
            <person name="Hentschel U."/>
            <person name="Steindler L."/>
        </authorList>
    </citation>
    <scope>NUCLEOTIDE SEQUENCE [LARGE SCALE GENOMIC DNA]</scope>
    <source>
        <strain evidence="2">15L</strain>
    </source>
</reference>
<proteinExistence type="predicted"/>